<accession>J4UAZ0</accession>
<protein>
    <submittedName>
        <fullName evidence="2">Uncharacterized protein</fullName>
    </submittedName>
</protein>
<evidence type="ECO:0000256" key="1">
    <source>
        <dbReference type="SAM" id="MobiDB-lite"/>
    </source>
</evidence>
<feature type="region of interest" description="Disordered" evidence="1">
    <location>
        <begin position="458"/>
        <end position="485"/>
    </location>
</feature>
<proteinExistence type="predicted"/>
<organism evidence="2 3">
    <name type="scientific">Trichosporon asahii var. asahii (strain ATCC 90039 / CBS 2479 / JCM 2466 / KCTC 7840 / NBRC 103889/ NCYC 2677 / UAMH 7654)</name>
    <name type="common">Yeast</name>
    <dbReference type="NCBI Taxonomy" id="1186058"/>
    <lineage>
        <taxon>Eukaryota</taxon>
        <taxon>Fungi</taxon>
        <taxon>Dikarya</taxon>
        <taxon>Basidiomycota</taxon>
        <taxon>Agaricomycotina</taxon>
        <taxon>Tremellomycetes</taxon>
        <taxon>Trichosporonales</taxon>
        <taxon>Trichosporonaceae</taxon>
        <taxon>Trichosporon</taxon>
    </lineage>
</organism>
<gene>
    <name evidence="2" type="ORF">A1Q1_03138</name>
</gene>
<reference evidence="2 3" key="1">
    <citation type="journal article" date="2012" name="Eukaryot. Cell">
        <title>Draft genome sequence of CBS 2479, the standard type strain of Trichosporon asahii.</title>
        <authorList>
            <person name="Yang R.Y."/>
            <person name="Li H.T."/>
            <person name="Zhu H."/>
            <person name="Zhou G.P."/>
            <person name="Wang M."/>
            <person name="Wang L."/>
        </authorList>
    </citation>
    <scope>NUCLEOTIDE SEQUENCE [LARGE SCALE GENOMIC DNA]</scope>
    <source>
        <strain evidence="3">ATCC 90039 / CBS 2479 / JCM 2466 / KCTC 7840 / NCYC 2677 / UAMH 7654</strain>
    </source>
</reference>
<dbReference type="AlphaFoldDB" id="J4UAZ0"/>
<dbReference type="VEuPathDB" id="FungiDB:A1Q1_03138"/>
<evidence type="ECO:0000313" key="3">
    <source>
        <dbReference type="Proteomes" id="UP000002748"/>
    </source>
</evidence>
<dbReference type="EMBL" id="ALBS01000220">
    <property type="protein sequence ID" value="EJT47965.1"/>
    <property type="molecule type" value="Genomic_DNA"/>
</dbReference>
<dbReference type="GeneID" id="25986651"/>
<dbReference type="HOGENOM" id="CLU_508242_0_0_1"/>
<sequence>MPSFSLLTTSRSIPLLGEVAPSSSIRRRFTLSSGYKPNGSAAFLQELLGHHRLPLPVQVDTFDRSVEDDGDEEYIQPTTVRLPSSPSLLDRMHRSLCHRAKHLVSDPDIDQPWTEETLRLSRLFRSLSEKAASATVAEPWSGNDLSLANYLSLYLLRPLNELIAYMLLPQGILLHWQAQETPDACRFELVWTRGGLNPRQVRLAVLDGFAPHNLTVQDLQALAVSVRLGMIAHTGNQDGGEEAEVTVAILTNCNQFVALAKNVDDNGRSVIDFSEPVNGGEASKGMLASSQLGFLLSATTPSHDVLRDLGVYSPIWTQPFFGPYEPCTLPTLVEEKSDPDSWWTPQIELVSLKGSGALWTAFSAKLRWLSTDQTEADLIVKFFVPSMFPPTRISKYTIYTRDEAKAAAMHELAAYKGPLADLQGRLVPQLRGIFGSCQSDGVQVWCVMLDDAGDEIKPSERRSNWVQHERGGLGGPDADGDGLRRDSARVHDPVFACEAVNPAAGPVDQAPKAGAVVRAAAPPLEIPTTAYNENSL</sequence>
<name>J4UAZ0_TRIAS</name>
<feature type="compositionally biased region" description="Basic and acidic residues" evidence="1">
    <location>
        <begin position="458"/>
        <end position="471"/>
    </location>
</feature>
<dbReference type="Proteomes" id="UP000002748">
    <property type="component" value="Unassembled WGS sequence"/>
</dbReference>
<dbReference type="KEGG" id="tasa:A1Q1_03138"/>
<evidence type="ECO:0000313" key="2">
    <source>
        <dbReference type="EMBL" id="EJT47965.1"/>
    </source>
</evidence>
<comment type="caution">
    <text evidence="2">The sequence shown here is derived from an EMBL/GenBank/DDBJ whole genome shotgun (WGS) entry which is preliminary data.</text>
</comment>
<dbReference type="RefSeq" id="XP_014179756.1">
    <property type="nucleotide sequence ID" value="XM_014324281.1"/>
</dbReference>